<dbReference type="PROSITE" id="PS50006">
    <property type="entry name" value="FHA_DOMAIN"/>
    <property type="match status" value="1"/>
</dbReference>
<dbReference type="SUPFAM" id="SSF49879">
    <property type="entry name" value="SMAD/FHA domain"/>
    <property type="match status" value="1"/>
</dbReference>
<evidence type="ECO:0000259" key="3">
    <source>
        <dbReference type="PROSITE" id="PS50006"/>
    </source>
</evidence>
<dbReference type="Proteomes" id="UP001162891">
    <property type="component" value="Chromosome"/>
</dbReference>
<accession>A0ABN6MZ07</accession>
<dbReference type="Pfam" id="PF00498">
    <property type="entry name" value="FHA"/>
    <property type="match status" value="1"/>
</dbReference>
<organism evidence="4 5">
    <name type="scientific">Anaeromyxobacter oryzae</name>
    <dbReference type="NCBI Taxonomy" id="2918170"/>
    <lineage>
        <taxon>Bacteria</taxon>
        <taxon>Pseudomonadati</taxon>
        <taxon>Myxococcota</taxon>
        <taxon>Myxococcia</taxon>
        <taxon>Myxococcales</taxon>
        <taxon>Cystobacterineae</taxon>
        <taxon>Anaeromyxobacteraceae</taxon>
        <taxon>Anaeromyxobacter</taxon>
    </lineage>
</organism>
<evidence type="ECO:0000256" key="2">
    <source>
        <dbReference type="SAM" id="Phobius"/>
    </source>
</evidence>
<dbReference type="EMBL" id="AP025591">
    <property type="protein sequence ID" value="BDG06176.1"/>
    <property type="molecule type" value="Genomic_DNA"/>
</dbReference>
<feature type="domain" description="FHA" evidence="3">
    <location>
        <begin position="143"/>
        <end position="192"/>
    </location>
</feature>
<proteinExistence type="predicted"/>
<dbReference type="Gene3D" id="2.60.200.20">
    <property type="match status" value="1"/>
</dbReference>
<dbReference type="SMART" id="SM00240">
    <property type="entry name" value="FHA"/>
    <property type="match status" value="1"/>
</dbReference>
<feature type="region of interest" description="Disordered" evidence="1">
    <location>
        <begin position="1"/>
        <end position="26"/>
    </location>
</feature>
<dbReference type="RefSeq" id="WP_248355537.1">
    <property type="nucleotide sequence ID" value="NZ_AP025591.1"/>
</dbReference>
<evidence type="ECO:0000313" key="4">
    <source>
        <dbReference type="EMBL" id="BDG06176.1"/>
    </source>
</evidence>
<name>A0ABN6MZ07_9BACT</name>
<evidence type="ECO:0000256" key="1">
    <source>
        <dbReference type="SAM" id="MobiDB-lite"/>
    </source>
</evidence>
<feature type="transmembrane region" description="Helical" evidence="2">
    <location>
        <begin position="249"/>
        <end position="269"/>
    </location>
</feature>
<reference evidence="5" key="1">
    <citation type="journal article" date="2022" name="Int. J. Syst. Evol. Microbiol.">
        <title>Anaeromyxobacter oryzae sp. nov., Anaeromyxobacter diazotrophicus sp. nov. and Anaeromyxobacter paludicola sp. nov., isolated from paddy soils.</title>
        <authorList>
            <person name="Itoh H."/>
            <person name="Xu Z."/>
            <person name="Mise K."/>
            <person name="Masuda Y."/>
            <person name="Ushijima N."/>
            <person name="Hayakawa C."/>
            <person name="Shiratori Y."/>
            <person name="Senoo K."/>
        </authorList>
    </citation>
    <scope>NUCLEOTIDE SEQUENCE [LARGE SCALE GENOMIC DNA]</scope>
    <source>
        <strain evidence="5">Red232</strain>
    </source>
</reference>
<keyword evidence="2" id="KW-1133">Transmembrane helix</keyword>
<gene>
    <name evidence="4" type="ORF">AMOR_51720</name>
</gene>
<keyword evidence="2" id="KW-0812">Transmembrane</keyword>
<dbReference type="InterPro" id="IPR008984">
    <property type="entry name" value="SMAD_FHA_dom_sf"/>
</dbReference>
<keyword evidence="5" id="KW-1185">Reference proteome</keyword>
<dbReference type="InterPro" id="IPR000253">
    <property type="entry name" value="FHA_dom"/>
</dbReference>
<keyword evidence="2" id="KW-0472">Membrane</keyword>
<sequence>MFRSVAVHLPGRSPESVPLRGPSTAGGSRADGVILLGVPPAALRLAPCADGIVVEALVAGVRAAGSALAPGGRRLLRAGERVDVAGAGIEVPPGPDPEAASTRVEAAALLRAAAAGEPVVAGPHLVVLTGARAGARVPLAADQIIGRARGSGVRLADPLASRRHARLTLEPGGAALEDLGAKNGVSVNGVRLERRRARLAAGDEIAIGETLLALVLPGAARRAATGAPGEPGRADAVSAKRTARRRAGAAAPIGAAALLALSAAALALASW</sequence>
<protein>
    <recommendedName>
        <fullName evidence="3">FHA domain-containing protein</fullName>
    </recommendedName>
</protein>
<evidence type="ECO:0000313" key="5">
    <source>
        <dbReference type="Proteomes" id="UP001162891"/>
    </source>
</evidence>
<dbReference type="CDD" id="cd00060">
    <property type="entry name" value="FHA"/>
    <property type="match status" value="1"/>
</dbReference>